<keyword evidence="2 7" id="KW-0812">Transmembrane</keyword>
<evidence type="ECO:0000256" key="2">
    <source>
        <dbReference type="ARBA" id="ARBA00022692"/>
    </source>
</evidence>
<dbReference type="Gene3D" id="1.20.1560.10">
    <property type="entry name" value="ABC transporter type 1, transmembrane domain"/>
    <property type="match status" value="1"/>
</dbReference>
<evidence type="ECO:0000313" key="10">
    <source>
        <dbReference type="EMBL" id="PJJ44624.1"/>
    </source>
</evidence>
<feature type="transmembrane region" description="Helical" evidence="7">
    <location>
        <begin position="149"/>
        <end position="170"/>
    </location>
</feature>
<evidence type="ECO:0000256" key="6">
    <source>
        <dbReference type="ARBA" id="ARBA00023136"/>
    </source>
</evidence>
<dbReference type="Pfam" id="PF00005">
    <property type="entry name" value="ABC_tran"/>
    <property type="match status" value="1"/>
</dbReference>
<keyword evidence="3" id="KW-0547">Nucleotide-binding</keyword>
<dbReference type="Pfam" id="PF00664">
    <property type="entry name" value="ABC_membrane"/>
    <property type="match status" value="1"/>
</dbReference>
<dbReference type="CDD" id="cd18543">
    <property type="entry name" value="ABC_6TM_Rv0194_D1_like"/>
    <property type="match status" value="1"/>
</dbReference>
<dbReference type="GO" id="GO:0005524">
    <property type="term" value="F:ATP binding"/>
    <property type="evidence" value="ECO:0007669"/>
    <property type="project" value="UniProtKB-KW"/>
</dbReference>
<organism evidence="10 11">
    <name type="scientific">Glutamicibacter mysorens</name>
    <dbReference type="NCBI Taxonomy" id="257984"/>
    <lineage>
        <taxon>Bacteria</taxon>
        <taxon>Bacillati</taxon>
        <taxon>Actinomycetota</taxon>
        <taxon>Actinomycetes</taxon>
        <taxon>Micrococcales</taxon>
        <taxon>Micrococcaceae</taxon>
        <taxon>Glutamicibacter</taxon>
    </lineage>
</organism>
<dbReference type="SUPFAM" id="SSF52540">
    <property type="entry name" value="P-loop containing nucleoside triphosphate hydrolases"/>
    <property type="match status" value="1"/>
</dbReference>
<keyword evidence="6 7" id="KW-0472">Membrane</keyword>
<dbReference type="RefSeq" id="WP_407645300.1">
    <property type="nucleotide sequence ID" value="NZ_PGEY01000001.1"/>
</dbReference>
<feature type="transmembrane region" description="Helical" evidence="7">
    <location>
        <begin position="259"/>
        <end position="283"/>
    </location>
</feature>
<evidence type="ECO:0000259" key="8">
    <source>
        <dbReference type="PROSITE" id="PS50893"/>
    </source>
</evidence>
<protein>
    <submittedName>
        <fullName evidence="10">ATP-binding cassette subfamily B protein</fullName>
    </submittedName>
</protein>
<dbReference type="PROSITE" id="PS50929">
    <property type="entry name" value="ABC_TM1F"/>
    <property type="match status" value="1"/>
</dbReference>
<feature type="transmembrane region" description="Helical" evidence="7">
    <location>
        <begin position="75"/>
        <end position="95"/>
    </location>
</feature>
<dbReference type="InterPro" id="IPR036640">
    <property type="entry name" value="ABC1_TM_sf"/>
</dbReference>
<proteinExistence type="predicted"/>
<dbReference type="PROSITE" id="PS50893">
    <property type="entry name" value="ABC_TRANSPORTER_2"/>
    <property type="match status" value="1"/>
</dbReference>
<evidence type="ECO:0000313" key="11">
    <source>
        <dbReference type="Proteomes" id="UP000229263"/>
    </source>
</evidence>
<comment type="subcellular location">
    <subcellularLocation>
        <location evidence="1">Cell membrane</location>
        <topology evidence="1">Multi-pass membrane protein</topology>
    </subcellularLocation>
</comment>
<keyword evidence="11" id="KW-1185">Reference proteome</keyword>
<feature type="domain" description="ABC transporter" evidence="8">
    <location>
        <begin position="355"/>
        <end position="597"/>
    </location>
</feature>
<feature type="transmembrane region" description="Helical" evidence="7">
    <location>
        <begin position="295"/>
        <end position="318"/>
    </location>
</feature>
<keyword evidence="4 10" id="KW-0067">ATP-binding</keyword>
<dbReference type="PROSITE" id="PS00211">
    <property type="entry name" value="ABC_TRANSPORTER_1"/>
    <property type="match status" value="1"/>
</dbReference>
<dbReference type="Gene3D" id="3.40.50.300">
    <property type="entry name" value="P-loop containing nucleotide triphosphate hydrolases"/>
    <property type="match status" value="1"/>
</dbReference>
<sequence>MRGTVAQAQPNGSNDPVPLTATLKRLAPFVKPIFPRLFCGFLCALGAGIVALAIPQVLAWLVNVVLQRDGAASEVWISVGIIAALGFVEALLIFLRRQFVLNPAAGLEAQMRIRFYKHLQRLPVAFHERWGSGQLLSRSMSDLSLLRRWLAFGAMMLVVETVTVVTGLVLMFTHSWILGLLYLLGSIPIAIKAYRFRNDYRAASRRSQDQAGDLATAVEESVHGIRVIKAFGRGPHVYEGFNAQAKSLQETEITKAKTLASFLLTVVAVPETILGIGLVIGLAQVANGTLSVGSLVAYFAIAAVIAGPVEGMGMLLGMTLSTKTALDRHFEVMDSINDIASPAQPQIPAERDGSVKLEHVRFAYPDTAGTHRPILADINLEIRPGETMALVGITGSGKSTLLNLVPRLHEATAGKVLVHGQDVKDWDLEQLRAEIAVAFEDTTLFSTSIRGNVLLGAPEHLDERQREALLAEALDVAQAQFAYALPDGVDTLIGEEGLSLSGGQRQRIALARAIAARPSVLVLDDPLSALDVRTEELVTERLREVLAGTTTLIVAHRPSTVMLADRVALLRDGRIDAVGSHTHLLSTNEHYRFVIASLDDEEQPATSEVSR</sequence>
<dbReference type="InterPro" id="IPR003593">
    <property type="entry name" value="AAA+_ATPase"/>
</dbReference>
<evidence type="ECO:0000256" key="7">
    <source>
        <dbReference type="SAM" id="Phobius"/>
    </source>
</evidence>
<comment type="caution">
    <text evidence="10">The sequence shown here is derived from an EMBL/GenBank/DDBJ whole genome shotgun (WGS) entry which is preliminary data.</text>
</comment>
<feature type="transmembrane region" description="Helical" evidence="7">
    <location>
        <begin position="176"/>
        <end position="196"/>
    </location>
</feature>
<evidence type="ECO:0000256" key="4">
    <source>
        <dbReference type="ARBA" id="ARBA00022840"/>
    </source>
</evidence>
<dbReference type="InterPro" id="IPR011527">
    <property type="entry name" value="ABC1_TM_dom"/>
</dbReference>
<name>A0ABX4MYJ8_9MICC</name>
<dbReference type="InterPro" id="IPR017871">
    <property type="entry name" value="ABC_transporter-like_CS"/>
</dbReference>
<dbReference type="Proteomes" id="UP000229263">
    <property type="component" value="Unassembled WGS sequence"/>
</dbReference>
<feature type="transmembrane region" description="Helical" evidence="7">
    <location>
        <begin position="33"/>
        <end position="55"/>
    </location>
</feature>
<keyword evidence="5 7" id="KW-1133">Transmembrane helix</keyword>
<evidence type="ECO:0000259" key="9">
    <source>
        <dbReference type="PROSITE" id="PS50929"/>
    </source>
</evidence>
<feature type="domain" description="ABC transmembrane type-1" evidence="9">
    <location>
        <begin position="40"/>
        <end position="321"/>
    </location>
</feature>
<dbReference type="InterPro" id="IPR027417">
    <property type="entry name" value="P-loop_NTPase"/>
</dbReference>
<accession>A0ABX4MYJ8</accession>
<dbReference type="InterPro" id="IPR003439">
    <property type="entry name" value="ABC_transporter-like_ATP-bd"/>
</dbReference>
<dbReference type="SMART" id="SM00382">
    <property type="entry name" value="AAA"/>
    <property type="match status" value="1"/>
</dbReference>
<evidence type="ECO:0000256" key="3">
    <source>
        <dbReference type="ARBA" id="ARBA00022741"/>
    </source>
</evidence>
<evidence type="ECO:0000256" key="5">
    <source>
        <dbReference type="ARBA" id="ARBA00022989"/>
    </source>
</evidence>
<reference evidence="10 11" key="1">
    <citation type="submission" date="2017-11" db="EMBL/GenBank/DDBJ databases">
        <title>Sequencing the genomes of 1000 actinobacteria strains.</title>
        <authorList>
            <person name="Klenk H.-P."/>
        </authorList>
    </citation>
    <scope>NUCLEOTIDE SEQUENCE [LARGE SCALE GENOMIC DNA]</scope>
    <source>
        <strain evidence="10 11">DSM 12798</strain>
    </source>
</reference>
<dbReference type="EMBL" id="PGEY01000001">
    <property type="protein sequence ID" value="PJJ44624.1"/>
    <property type="molecule type" value="Genomic_DNA"/>
</dbReference>
<dbReference type="SUPFAM" id="SSF90123">
    <property type="entry name" value="ABC transporter transmembrane region"/>
    <property type="match status" value="1"/>
</dbReference>
<dbReference type="PANTHER" id="PTHR43394">
    <property type="entry name" value="ATP-DEPENDENT PERMEASE MDL1, MITOCHONDRIAL"/>
    <property type="match status" value="1"/>
</dbReference>
<dbReference type="InterPro" id="IPR039421">
    <property type="entry name" value="Type_1_exporter"/>
</dbReference>
<evidence type="ECO:0000256" key="1">
    <source>
        <dbReference type="ARBA" id="ARBA00004651"/>
    </source>
</evidence>
<gene>
    <name evidence="10" type="ORF">ATK23_1864</name>
</gene>
<dbReference type="PANTHER" id="PTHR43394:SF1">
    <property type="entry name" value="ATP-BINDING CASSETTE SUB-FAMILY B MEMBER 10, MITOCHONDRIAL"/>
    <property type="match status" value="1"/>
</dbReference>